<feature type="transmembrane region" description="Helical" evidence="5">
    <location>
        <begin position="205"/>
        <end position="237"/>
    </location>
</feature>
<dbReference type="EMBL" id="LNYJ01000003">
    <property type="protein sequence ID" value="KTD18911.1"/>
    <property type="molecule type" value="Genomic_DNA"/>
</dbReference>
<proteinExistence type="predicted"/>
<feature type="transmembrane region" description="Helical" evidence="5">
    <location>
        <begin position="117"/>
        <end position="135"/>
    </location>
</feature>
<evidence type="ECO:0000256" key="1">
    <source>
        <dbReference type="ARBA" id="ARBA00004141"/>
    </source>
</evidence>
<evidence type="ECO:0000313" key="8">
    <source>
        <dbReference type="Proteomes" id="UP000055035"/>
    </source>
</evidence>
<dbReference type="GO" id="GO:0016020">
    <property type="term" value="C:membrane"/>
    <property type="evidence" value="ECO:0007669"/>
    <property type="project" value="UniProtKB-SubCell"/>
</dbReference>
<gene>
    <name evidence="7" type="ORF">Ljor_0134</name>
</gene>
<feature type="transmembrane region" description="Helical" evidence="5">
    <location>
        <begin position="156"/>
        <end position="175"/>
    </location>
</feature>
<dbReference type="PANTHER" id="PTHR37422:SF13">
    <property type="entry name" value="LIPOPOLYSACCHARIDE BIOSYNTHESIS PROTEIN PA4999-RELATED"/>
    <property type="match status" value="1"/>
</dbReference>
<comment type="subcellular location">
    <subcellularLocation>
        <location evidence="1">Membrane</location>
        <topology evidence="1">Multi-pass membrane protein</topology>
    </subcellularLocation>
</comment>
<feature type="domain" description="O-antigen ligase-related" evidence="6">
    <location>
        <begin position="196"/>
        <end position="335"/>
    </location>
</feature>
<dbReference type="OrthoDB" id="9795248at2"/>
<feature type="transmembrane region" description="Helical" evidence="5">
    <location>
        <begin position="181"/>
        <end position="198"/>
    </location>
</feature>
<feature type="transmembrane region" description="Helical" evidence="5">
    <location>
        <begin position="12"/>
        <end position="30"/>
    </location>
</feature>
<feature type="transmembrane region" description="Helical" evidence="5">
    <location>
        <begin position="350"/>
        <end position="366"/>
    </location>
</feature>
<sequence>MEILLQLSKKFPLQSWVSLLLAATLLALPLSSTGKSIAAVLSVITIIMIPEFRRDLRFVLFEKWSLAALALFSIAVLACLWSPADWGDKGFVIEKYSKLLYLPILAVGFQDAKTRQLALYAFLLAVTITCMLSILKFHGFLSFFQFNPDRVFRNHIMTGFMVAFGTYLSFLFAYRHSGYSRYGYVLLGLLFSYQELFVNGGRTGYVLYFLMMGLLIVQLCSLKQAIVASLLVITVFAGSYSLSPVMKGRVNALVLQIKAYQQNQKDSDIGFRLQFHDYAHQLFNRHPLFGNGTASFTYFYAKEAPVPGWFWKLWEPHSQYWLIAAEFGLLGITGLFLLFFSLIRASFQLNQMRVIAFAMLLPFMIGNLSDSLLFYSGSGYFFLLFMALCLGEKVELDKNKRLDNRPSFRL</sequence>
<evidence type="ECO:0000256" key="3">
    <source>
        <dbReference type="ARBA" id="ARBA00022989"/>
    </source>
</evidence>
<dbReference type="AlphaFoldDB" id="A0A0W0VFP5"/>
<comment type="caution">
    <text evidence="7">The sequence shown here is derived from an EMBL/GenBank/DDBJ whole genome shotgun (WGS) entry which is preliminary data.</text>
</comment>
<organism evidence="7 8">
    <name type="scientific">Legionella jordanis</name>
    <dbReference type="NCBI Taxonomy" id="456"/>
    <lineage>
        <taxon>Bacteria</taxon>
        <taxon>Pseudomonadati</taxon>
        <taxon>Pseudomonadota</taxon>
        <taxon>Gammaproteobacteria</taxon>
        <taxon>Legionellales</taxon>
        <taxon>Legionellaceae</taxon>
        <taxon>Legionella</taxon>
    </lineage>
</organism>
<dbReference type="RefSeq" id="WP_058469723.1">
    <property type="nucleotide sequence ID" value="NZ_CAAAIC010000005.1"/>
</dbReference>
<dbReference type="Proteomes" id="UP000055035">
    <property type="component" value="Unassembled WGS sequence"/>
</dbReference>
<keyword evidence="8" id="KW-1185">Reference proteome</keyword>
<accession>A0A0W0VFP5</accession>
<name>A0A0W0VFP5_9GAMM</name>
<evidence type="ECO:0000256" key="2">
    <source>
        <dbReference type="ARBA" id="ARBA00022692"/>
    </source>
</evidence>
<protein>
    <submittedName>
        <fullName evidence="7">O-antigen biosynthesis protein</fullName>
    </submittedName>
</protein>
<evidence type="ECO:0000256" key="5">
    <source>
        <dbReference type="SAM" id="Phobius"/>
    </source>
</evidence>
<feature type="transmembrane region" description="Helical" evidence="5">
    <location>
        <begin position="372"/>
        <end position="391"/>
    </location>
</feature>
<dbReference type="PANTHER" id="PTHR37422">
    <property type="entry name" value="TEICHURONIC ACID BIOSYNTHESIS PROTEIN TUAE"/>
    <property type="match status" value="1"/>
</dbReference>
<feature type="transmembrane region" description="Helical" evidence="5">
    <location>
        <begin position="320"/>
        <end position="343"/>
    </location>
</feature>
<dbReference type="STRING" id="456.Ljor_0134"/>
<reference evidence="7 8" key="1">
    <citation type="submission" date="2015-11" db="EMBL/GenBank/DDBJ databases">
        <title>Genomic analysis of 38 Legionella species identifies large and diverse effector repertoires.</title>
        <authorList>
            <person name="Burstein D."/>
            <person name="Amaro F."/>
            <person name="Zusman T."/>
            <person name="Lifshitz Z."/>
            <person name="Cohen O."/>
            <person name="Gilbert J.A."/>
            <person name="Pupko T."/>
            <person name="Shuman H.A."/>
            <person name="Segal G."/>
        </authorList>
    </citation>
    <scope>NUCLEOTIDE SEQUENCE [LARGE SCALE GENOMIC DNA]</scope>
    <source>
        <strain evidence="7 8">BL-540</strain>
    </source>
</reference>
<keyword evidence="4 5" id="KW-0472">Membrane</keyword>
<evidence type="ECO:0000313" key="7">
    <source>
        <dbReference type="EMBL" id="KTD18911.1"/>
    </source>
</evidence>
<dbReference type="InterPro" id="IPR051533">
    <property type="entry name" value="WaaL-like"/>
</dbReference>
<evidence type="ECO:0000256" key="4">
    <source>
        <dbReference type="ARBA" id="ARBA00023136"/>
    </source>
</evidence>
<dbReference type="PATRIC" id="fig|456.5.peg.148"/>
<keyword evidence="2 5" id="KW-0812">Transmembrane</keyword>
<keyword evidence="3 5" id="KW-1133">Transmembrane helix</keyword>
<feature type="transmembrane region" description="Helical" evidence="5">
    <location>
        <begin position="64"/>
        <end position="84"/>
    </location>
</feature>
<dbReference type="Pfam" id="PF04932">
    <property type="entry name" value="Wzy_C"/>
    <property type="match status" value="1"/>
</dbReference>
<evidence type="ECO:0000259" key="6">
    <source>
        <dbReference type="Pfam" id="PF04932"/>
    </source>
</evidence>
<dbReference type="InterPro" id="IPR007016">
    <property type="entry name" value="O-antigen_ligase-rel_domated"/>
</dbReference>